<dbReference type="GO" id="GO:0006400">
    <property type="term" value="P:tRNA modification"/>
    <property type="evidence" value="ECO:0007669"/>
    <property type="project" value="TreeGrafter"/>
</dbReference>
<keyword evidence="6 10" id="KW-0547">Nucleotide-binding</keyword>
<keyword evidence="4 10" id="KW-0808">Transferase</keyword>
<name>A0A955LAP7_9BACT</name>
<evidence type="ECO:0000256" key="4">
    <source>
        <dbReference type="ARBA" id="ARBA00022679"/>
    </source>
</evidence>
<evidence type="ECO:0000256" key="5">
    <source>
        <dbReference type="ARBA" id="ARBA00022694"/>
    </source>
</evidence>
<reference evidence="11" key="1">
    <citation type="submission" date="2020-04" db="EMBL/GenBank/DDBJ databases">
        <authorList>
            <person name="Zhang T."/>
        </authorList>
    </citation>
    <scope>NUCLEOTIDE SEQUENCE</scope>
    <source>
        <strain evidence="11">HKST-UBA09</strain>
    </source>
</reference>
<evidence type="ECO:0000256" key="9">
    <source>
        <dbReference type="ARBA" id="ARBA00049563"/>
    </source>
</evidence>
<dbReference type="EMBL" id="JAGQLF010000009">
    <property type="protein sequence ID" value="MCA9386643.1"/>
    <property type="molecule type" value="Genomic_DNA"/>
</dbReference>
<dbReference type="HAMAP" id="MF_00185">
    <property type="entry name" value="IPP_trans"/>
    <property type="match status" value="1"/>
</dbReference>
<keyword evidence="5 10" id="KW-0819">tRNA processing</keyword>
<comment type="caution">
    <text evidence="11">The sequence shown here is derived from an EMBL/GenBank/DDBJ whole genome shotgun (WGS) entry which is preliminary data.</text>
</comment>
<dbReference type="InterPro" id="IPR027417">
    <property type="entry name" value="P-loop_NTPase"/>
</dbReference>
<evidence type="ECO:0000256" key="1">
    <source>
        <dbReference type="ARBA" id="ARBA00001946"/>
    </source>
</evidence>
<proteinExistence type="inferred from homology"/>
<evidence type="ECO:0000256" key="10">
    <source>
        <dbReference type="HAMAP-Rule" id="MF_00185"/>
    </source>
</evidence>
<dbReference type="Gene3D" id="3.40.50.300">
    <property type="entry name" value="P-loop containing nucleotide triphosphate hydrolases"/>
    <property type="match status" value="1"/>
</dbReference>
<sequence length="317" mass="36345">MKQKIIVIGGPTGSGKTALALQVAKEFNGELINADSRQIYKYLDIGTNKEVKTVRRSARSEQSERRGSPLKLSNLSTYNINNIPIHLLSFLEPDERFDVYSYQKLASEKIIDIHSRGKLPILVGGTGLYIDSILKGYEFEITEEFDHSLDSLSIDELQLQLDYEALENLNNSDKNNPRRLIRLIQKQNSNNKTKPVLDISKYEVIFLYPEFSWDELKEKIRNRVSQMLSDGLIKEVKDVLDLGYKEDSIALQGIGYREVLEFLDGKIGVVEMEGDIALSHIQYAKRQKTWFEGKGRNYKLIKVNKDNVIQTLKEKIL</sequence>
<evidence type="ECO:0000256" key="6">
    <source>
        <dbReference type="ARBA" id="ARBA00022741"/>
    </source>
</evidence>
<dbReference type="InterPro" id="IPR018022">
    <property type="entry name" value="IPT"/>
</dbReference>
<feature type="site" description="Interaction with substrate tRNA" evidence="10">
    <location>
        <position position="126"/>
    </location>
</feature>
<feature type="region of interest" description="Interaction with substrate tRNA" evidence="10">
    <location>
        <begin position="35"/>
        <end position="38"/>
    </location>
</feature>
<evidence type="ECO:0000313" key="11">
    <source>
        <dbReference type="EMBL" id="MCA9386643.1"/>
    </source>
</evidence>
<comment type="subunit">
    <text evidence="10">Monomer.</text>
</comment>
<dbReference type="GO" id="GO:0005524">
    <property type="term" value="F:ATP binding"/>
    <property type="evidence" value="ECO:0007669"/>
    <property type="project" value="UniProtKB-UniRule"/>
</dbReference>
<feature type="binding site" evidence="10">
    <location>
        <begin position="10"/>
        <end position="17"/>
    </location>
    <ligand>
        <name>ATP</name>
        <dbReference type="ChEBI" id="CHEBI:30616"/>
    </ligand>
</feature>
<dbReference type="Proteomes" id="UP000714915">
    <property type="component" value="Unassembled WGS sequence"/>
</dbReference>
<accession>A0A955LAP7</accession>
<keyword evidence="8 10" id="KW-0460">Magnesium</keyword>
<dbReference type="PANTHER" id="PTHR11088:SF60">
    <property type="entry name" value="TRNA DIMETHYLALLYLTRANSFERASE"/>
    <property type="match status" value="1"/>
</dbReference>
<feature type="binding site" evidence="10">
    <location>
        <begin position="12"/>
        <end position="17"/>
    </location>
    <ligand>
        <name>substrate</name>
    </ligand>
</feature>
<dbReference type="AlphaFoldDB" id="A0A955LAP7"/>
<comment type="catalytic activity">
    <reaction evidence="9 10">
        <text>adenosine(37) in tRNA + dimethylallyl diphosphate = N(6)-dimethylallyladenosine(37) in tRNA + diphosphate</text>
        <dbReference type="Rhea" id="RHEA:26482"/>
        <dbReference type="Rhea" id="RHEA-COMP:10162"/>
        <dbReference type="Rhea" id="RHEA-COMP:10375"/>
        <dbReference type="ChEBI" id="CHEBI:33019"/>
        <dbReference type="ChEBI" id="CHEBI:57623"/>
        <dbReference type="ChEBI" id="CHEBI:74411"/>
        <dbReference type="ChEBI" id="CHEBI:74415"/>
        <dbReference type="EC" id="2.5.1.75"/>
    </reaction>
</comment>
<dbReference type="SUPFAM" id="SSF52540">
    <property type="entry name" value="P-loop containing nucleoside triphosphate hydrolases"/>
    <property type="match status" value="2"/>
</dbReference>
<keyword evidence="7 10" id="KW-0067">ATP-binding</keyword>
<comment type="cofactor">
    <cofactor evidence="1 10">
        <name>Mg(2+)</name>
        <dbReference type="ChEBI" id="CHEBI:18420"/>
    </cofactor>
</comment>
<comment type="similarity">
    <text evidence="3 10">Belongs to the IPP transferase family.</text>
</comment>
<evidence type="ECO:0000256" key="7">
    <source>
        <dbReference type="ARBA" id="ARBA00022840"/>
    </source>
</evidence>
<gene>
    <name evidence="10" type="primary">miaA</name>
    <name evidence="11" type="ORF">KC669_01270</name>
</gene>
<dbReference type="Pfam" id="PF01715">
    <property type="entry name" value="IPPT"/>
    <property type="match status" value="1"/>
</dbReference>
<comment type="function">
    <text evidence="2 10">Catalyzes the transfer of a dimethylallyl group onto the adenine at position 37 in tRNAs that read codons beginning with uridine, leading to the formation of N6-(dimethylallyl)adenosine (i(6)A).</text>
</comment>
<dbReference type="EC" id="2.5.1.75" evidence="10"/>
<dbReference type="Gene3D" id="1.10.287.890">
    <property type="entry name" value="Crystal structure of tRNA isopentenylpyrophosphate transferase (bh2366) domain"/>
    <property type="match status" value="1"/>
</dbReference>
<evidence type="ECO:0000256" key="3">
    <source>
        <dbReference type="ARBA" id="ARBA00005842"/>
    </source>
</evidence>
<comment type="caution">
    <text evidence="10">Lacks conserved residue(s) required for the propagation of feature annotation.</text>
</comment>
<dbReference type="PANTHER" id="PTHR11088">
    <property type="entry name" value="TRNA DIMETHYLALLYLTRANSFERASE"/>
    <property type="match status" value="1"/>
</dbReference>
<dbReference type="GO" id="GO:0052381">
    <property type="term" value="F:tRNA dimethylallyltransferase activity"/>
    <property type="evidence" value="ECO:0007669"/>
    <property type="project" value="UniProtKB-UniRule"/>
</dbReference>
<evidence type="ECO:0000256" key="2">
    <source>
        <dbReference type="ARBA" id="ARBA00003213"/>
    </source>
</evidence>
<dbReference type="InterPro" id="IPR039657">
    <property type="entry name" value="Dimethylallyltransferase"/>
</dbReference>
<evidence type="ECO:0000256" key="8">
    <source>
        <dbReference type="ARBA" id="ARBA00022842"/>
    </source>
</evidence>
<protein>
    <recommendedName>
        <fullName evidence="10">tRNA dimethylallyltransferase</fullName>
        <ecNumber evidence="10">2.5.1.75</ecNumber>
    </recommendedName>
    <alternativeName>
        <fullName evidence="10">Dimethylallyl diphosphate:tRNA dimethylallyltransferase</fullName>
        <shortName evidence="10">DMAPP:tRNA dimethylallyltransferase</shortName>
        <shortName evidence="10">DMATase</shortName>
    </alternativeName>
    <alternativeName>
        <fullName evidence="10">Isopentenyl-diphosphate:tRNA isopentenyltransferase</fullName>
        <shortName evidence="10">IPP transferase</shortName>
        <shortName evidence="10">IPPT</shortName>
        <shortName evidence="10">IPTase</shortName>
    </alternativeName>
</protein>
<evidence type="ECO:0000313" key="12">
    <source>
        <dbReference type="Proteomes" id="UP000714915"/>
    </source>
</evidence>
<organism evidence="11 12">
    <name type="scientific">Candidatus Dojkabacteria bacterium</name>
    <dbReference type="NCBI Taxonomy" id="2099670"/>
    <lineage>
        <taxon>Bacteria</taxon>
        <taxon>Candidatus Dojkabacteria</taxon>
    </lineage>
</organism>
<reference evidence="11" key="2">
    <citation type="journal article" date="2021" name="Microbiome">
        <title>Successional dynamics and alternative stable states in a saline activated sludge microbial community over 9 years.</title>
        <authorList>
            <person name="Wang Y."/>
            <person name="Ye J."/>
            <person name="Ju F."/>
            <person name="Liu L."/>
            <person name="Boyd J.A."/>
            <person name="Deng Y."/>
            <person name="Parks D.H."/>
            <person name="Jiang X."/>
            <person name="Yin X."/>
            <person name="Woodcroft B.J."/>
            <person name="Tyson G.W."/>
            <person name="Hugenholtz P."/>
            <person name="Polz M.F."/>
            <person name="Zhang T."/>
        </authorList>
    </citation>
    <scope>NUCLEOTIDE SEQUENCE</scope>
    <source>
        <strain evidence="11">HKST-UBA09</strain>
    </source>
</reference>